<evidence type="ECO:0000313" key="3">
    <source>
        <dbReference type="Proteomes" id="UP000619355"/>
    </source>
</evidence>
<feature type="region of interest" description="Disordered" evidence="1">
    <location>
        <begin position="1"/>
        <end position="43"/>
    </location>
</feature>
<dbReference type="Proteomes" id="UP000619355">
    <property type="component" value="Unassembled WGS sequence"/>
</dbReference>
<evidence type="ECO:0000313" key="2">
    <source>
        <dbReference type="EMBL" id="GHG65903.1"/>
    </source>
</evidence>
<dbReference type="AlphaFoldDB" id="A0A919KEQ9"/>
<dbReference type="EMBL" id="BNBF01000021">
    <property type="protein sequence ID" value="GHG65903.1"/>
    <property type="molecule type" value="Genomic_DNA"/>
</dbReference>
<organism evidence="2 3">
    <name type="scientific">Streptomyces capoamus</name>
    <dbReference type="NCBI Taxonomy" id="68183"/>
    <lineage>
        <taxon>Bacteria</taxon>
        <taxon>Bacillati</taxon>
        <taxon>Actinomycetota</taxon>
        <taxon>Actinomycetes</taxon>
        <taxon>Kitasatosporales</taxon>
        <taxon>Streptomycetaceae</taxon>
        <taxon>Streptomyces</taxon>
    </lineage>
</organism>
<name>A0A919KEQ9_9ACTN</name>
<proteinExistence type="predicted"/>
<keyword evidence="3" id="KW-1185">Reference proteome</keyword>
<reference evidence="3" key="1">
    <citation type="journal article" date="2019" name="Int. J. Syst. Evol. Microbiol.">
        <title>The Global Catalogue of Microorganisms (GCM) 10K type strain sequencing project: providing services to taxonomists for standard genome sequencing and annotation.</title>
        <authorList>
            <consortium name="The Broad Institute Genomics Platform"/>
            <consortium name="The Broad Institute Genome Sequencing Center for Infectious Disease"/>
            <person name="Wu L."/>
            <person name="Ma J."/>
        </authorList>
    </citation>
    <scope>NUCLEOTIDE SEQUENCE [LARGE SCALE GENOMIC DNA]</scope>
    <source>
        <strain evidence="3">JCM 4253</strain>
    </source>
</reference>
<sequence length="66" mass="7133">MSNIVGNYFRLGPLTETRPSPQRSRLPGPAVGSDPWDPRGGAGRLRVRQADLGGGRHWVPDTVVTP</sequence>
<gene>
    <name evidence="2" type="ORF">GCM10018980_57750</name>
</gene>
<accession>A0A919KEQ9</accession>
<protein>
    <submittedName>
        <fullName evidence="2">Uncharacterized protein</fullName>
    </submittedName>
</protein>
<evidence type="ECO:0000256" key="1">
    <source>
        <dbReference type="SAM" id="MobiDB-lite"/>
    </source>
</evidence>
<comment type="caution">
    <text evidence="2">The sequence shown here is derived from an EMBL/GenBank/DDBJ whole genome shotgun (WGS) entry which is preliminary data.</text>
</comment>